<evidence type="ECO:0000256" key="8">
    <source>
        <dbReference type="ARBA" id="ARBA00023157"/>
    </source>
</evidence>
<accession>A0ABX8YFT1</accession>
<keyword evidence="9 11" id="KW-0676">Redox-active center</keyword>
<comment type="cofactor">
    <cofactor evidence="11">
        <name>FAD</name>
        <dbReference type="ChEBI" id="CHEBI:57692"/>
    </cofactor>
    <text evidence="11">Binds 1 FAD per subunit.</text>
</comment>
<evidence type="ECO:0000256" key="2">
    <source>
        <dbReference type="ARBA" id="ARBA00012608"/>
    </source>
</evidence>
<evidence type="ECO:0000256" key="11">
    <source>
        <dbReference type="RuleBase" id="RU003692"/>
    </source>
</evidence>
<comment type="catalytic activity">
    <reaction evidence="10 11">
        <text>N(6)-[(R)-dihydrolipoyl]-L-lysyl-[protein] + NAD(+) = N(6)-[(R)-lipoyl]-L-lysyl-[protein] + NADH + H(+)</text>
        <dbReference type="Rhea" id="RHEA:15045"/>
        <dbReference type="Rhea" id="RHEA-COMP:10474"/>
        <dbReference type="Rhea" id="RHEA-COMP:10475"/>
        <dbReference type="ChEBI" id="CHEBI:15378"/>
        <dbReference type="ChEBI" id="CHEBI:57540"/>
        <dbReference type="ChEBI" id="CHEBI:57945"/>
        <dbReference type="ChEBI" id="CHEBI:83099"/>
        <dbReference type="ChEBI" id="CHEBI:83100"/>
        <dbReference type="EC" id="1.8.1.4"/>
    </reaction>
</comment>
<organism evidence="14 15">
    <name type="scientific">Aneurinibacillus thermoaerophilus</name>
    <dbReference type="NCBI Taxonomy" id="143495"/>
    <lineage>
        <taxon>Bacteria</taxon>
        <taxon>Bacillati</taxon>
        <taxon>Bacillota</taxon>
        <taxon>Bacilli</taxon>
        <taxon>Bacillales</taxon>
        <taxon>Paenibacillaceae</taxon>
        <taxon>Aneurinibacillus group</taxon>
        <taxon>Aneurinibacillus</taxon>
    </lineage>
</organism>
<dbReference type="NCBIfam" id="TIGR01350">
    <property type="entry name" value="lipoamide_DH"/>
    <property type="match status" value="1"/>
</dbReference>
<dbReference type="InterPro" id="IPR004099">
    <property type="entry name" value="Pyr_nucl-diS_OxRdtase_dimer"/>
</dbReference>
<evidence type="ECO:0000313" key="14">
    <source>
        <dbReference type="EMBL" id="QYY44656.1"/>
    </source>
</evidence>
<gene>
    <name evidence="14" type="primary">lpdA</name>
    <name evidence="14" type="ORF">K3F53_15025</name>
</gene>
<evidence type="ECO:0000256" key="3">
    <source>
        <dbReference type="ARBA" id="ARBA00016961"/>
    </source>
</evidence>
<dbReference type="PRINTS" id="PR00368">
    <property type="entry name" value="FADPNR"/>
</dbReference>
<feature type="domain" description="Pyridine nucleotide-disulphide oxidoreductase dimerisation" evidence="12">
    <location>
        <begin position="371"/>
        <end position="479"/>
    </location>
</feature>
<sequence length="490" mass="53020">MERLRRSFSQLSSDISNSRTPCCYRRGGREKVSTVTIIGGGPAGYVAAITAARLGKQVVLVEEAKLGGTCLNEGCMPTKSLLESAETYDRIKHASRFGIDLPLDQVHLNWKSVQQYKNNVVKKLVLGIGYLMKKNKVRVVKGKASFLTDHLIRVHTEDGIEEITADQFIIATGAEPIALPFAPFDGEWVIHNGHAIALPEVPSSLLIVGGGVIGCEFASVYSRMGSKVTIVEMADQILPGEDSDIAAILHQQLAKDGVLIHTSTSVQEIDRNERSVTLAMNGEITKITADYVLVSIGRKPRVEGLGLDQIGVLYTKQGIQVNEHMQTSIPHIYACGDVVGGIQLAHFAFHEGEVAAENACGKQKKVNPRVVPRCIYTWPEIGSVGLTEKKAREIYGDIRIGEFPFAANGKALILGEQTGKVKVIVHPEFNEIIGFSIVGPRATELIGQGAMMLHSEMTVDTMEGFIAAHPTLSEALQEAVLSATGLAVHL</sequence>
<evidence type="ECO:0000256" key="5">
    <source>
        <dbReference type="ARBA" id="ARBA00022827"/>
    </source>
</evidence>
<dbReference type="InterPro" id="IPR006258">
    <property type="entry name" value="Lipoamide_DH"/>
</dbReference>
<keyword evidence="8" id="KW-1015">Disulfide bond</keyword>
<keyword evidence="7 11" id="KW-0520">NAD</keyword>
<dbReference type="SUPFAM" id="SSF51905">
    <property type="entry name" value="FAD/NAD(P)-binding domain"/>
    <property type="match status" value="1"/>
</dbReference>
<dbReference type="PANTHER" id="PTHR22912">
    <property type="entry name" value="DISULFIDE OXIDOREDUCTASE"/>
    <property type="match status" value="1"/>
</dbReference>
<evidence type="ECO:0000256" key="6">
    <source>
        <dbReference type="ARBA" id="ARBA00023002"/>
    </source>
</evidence>
<dbReference type="PRINTS" id="PR00411">
    <property type="entry name" value="PNDRDTASEI"/>
</dbReference>
<evidence type="ECO:0000259" key="13">
    <source>
        <dbReference type="Pfam" id="PF07992"/>
    </source>
</evidence>
<dbReference type="SUPFAM" id="SSF55424">
    <property type="entry name" value="FAD/NAD-linked reductases, dimerisation (C-terminal) domain"/>
    <property type="match status" value="1"/>
</dbReference>
<dbReference type="InterPro" id="IPR001100">
    <property type="entry name" value="Pyr_nuc-diS_OxRdtase"/>
</dbReference>
<dbReference type="InterPro" id="IPR050151">
    <property type="entry name" value="Class-I_Pyr_Nuc-Dis_Oxidored"/>
</dbReference>
<comment type="miscellaneous">
    <text evidence="11">The active site is a redox-active disulfide bond.</text>
</comment>
<dbReference type="Gene3D" id="3.50.50.60">
    <property type="entry name" value="FAD/NAD(P)-binding domain"/>
    <property type="match status" value="2"/>
</dbReference>
<dbReference type="Pfam" id="PF02852">
    <property type="entry name" value="Pyr_redox_dim"/>
    <property type="match status" value="1"/>
</dbReference>
<evidence type="ECO:0000256" key="1">
    <source>
        <dbReference type="ARBA" id="ARBA00007532"/>
    </source>
</evidence>
<evidence type="ECO:0000256" key="4">
    <source>
        <dbReference type="ARBA" id="ARBA00022630"/>
    </source>
</evidence>
<keyword evidence="5 11" id="KW-0274">FAD</keyword>
<dbReference type="Pfam" id="PF07992">
    <property type="entry name" value="Pyr_redox_2"/>
    <property type="match status" value="1"/>
</dbReference>
<dbReference type="PANTHER" id="PTHR22912:SF219">
    <property type="entry name" value="DIHYDROLIPOYL DEHYDROGENASE"/>
    <property type="match status" value="1"/>
</dbReference>
<dbReference type="InterPro" id="IPR012999">
    <property type="entry name" value="Pyr_OxRdtase_I_AS"/>
</dbReference>
<keyword evidence="4 11" id="KW-0285">Flavoprotein</keyword>
<keyword evidence="15" id="KW-1185">Reference proteome</keyword>
<evidence type="ECO:0000256" key="10">
    <source>
        <dbReference type="ARBA" id="ARBA00049187"/>
    </source>
</evidence>
<name>A0ABX8YFT1_ANETH</name>
<evidence type="ECO:0000313" key="15">
    <source>
        <dbReference type="Proteomes" id="UP000826616"/>
    </source>
</evidence>
<comment type="similarity">
    <text evidence="1 11">Belongs to the class-I pyridine nucleotide-disulfide oxidoreductase family.</text>
</comment>
<dbReference type="EC" id="1.8.1.4" evidence="2 11"/>
<dbReference type="GO" id="GO:0004148">
    <property type="term" value="F:dihydrolipoyl dehydrogenase (NADH) activity"/>
    <property type="evidence" value="ECO:0007669"/>
    <property type="project" value="UniProtKB-EC"/>
</dbReference>
<protein>
    <recommendedName>
        <fullName evidence="3 11">Dihydrolipoyl dehydrogenase</fullName>
        <ecNumber evidence="2 11">1.8.1.4</ecNumber>
    </recommendedName>
</protein>
<evidence type="ECO:0000259" key="12">
    <source>
        <dbReference type="Pfam" id="PF02852"/>
    </source>
</evidence>
<proteinExistence type="inferred from homology"/>
<dbReference type="EMBL" id="CP080764">
    <property type="protein sequence ID" value="QYY44656.1"/>
    <property type="molecule type" value="Genomic_DNA"/>
</dbReference>
<evidence type="ECO:0000256" key="9">
    <source>
        <dbReference type="ARBA" id="ARBA00023284"/>
    </source>
</evidence>
<dbReference type="Proteomes" id="UP000826616">
    <property type="component" value="Chromosome"/>
</dbReference>
<dbReference type="PROSITE" id="PS00076">
    <property type="entry name" value="PYRIDINE_REDOX_1"/>
    <property type="match status" value="1"/>
</dbReference>
<feature type="domain" description="FAD/NAD(P)-binding" evidence="13">
    <location>
        <begin position="34"/>
        <end position="352"/>
    </location>
</feature>
<dbReference type="InterPro" id="IPR016156">
    <property type="entry name" value="FAD/NAD-linked_Rdtase_dimer_sf"/>
</dbReference>
<reference evidence="14 15" key="1">
    <citation type="submission" date="2021-08" db="EMBL/GenBank/DDBJ databases">
        <title>Complete genome sequence of the strain Aneurinibacillus thermoaerophilus CCM 8960.</title>
        <authorList>
            <person name="Musilova J."/>
            <person name="Kourilova X."/>
            <person name="Pernicova I."/>
            <person name="Bezdicek M."/>
            <person name="Lengerova M."/>
            <person name="Obruca S."/>
            <person name="Sedlar K."/>
        </authorList>
    </citation>
    <scope>NUCLEOTIDE SEQUENCE [LARGE SCALE GENOMIC DNA]</scope>
    <source>
        <strain evidence="14 15">CCM 8960</strain>
    </source>
</reference>
<dbReference type="Gene3D" id="3.30.390.30">
    <property type="match status" value="1"/>
</dbReference>
<dbReference type="PIRSF" id="PIRSF000350">
    <property type="entry name" value="Mercury_reductase_MerA"/>
    <property type="match status" value="1"/>
</dbReference>
<keyword evidence="6 11" id="KW-0560">Oxidoreductase</keyword>
<dbReference type="InterPro" id="IPR023753">
    <property type="entry name" value="FAD/NAD-binding_dom"/>
</dbReference>
<evidence type="ECO:0000256" key="7">
    <source>
        <dbReference type="ARBA" id="ARBA00023027"/>
    </source>
</evidence>
<dbReference type="InterPro" id="IPR036188">
    <property type="entry name" value="FAD/NAD-bd_sf"/>
</dbReference>